<protein>
    <recommendedName>
        <fullName evidence="3">Condensation domain-containing protein</fullName>
    </recommendedName>
</protein>
<dbReference type="Proteomes" id="UP000321490">
    <property type="component" value="Unassembled WGS sequence"/>
</dbReference>
<proteinExistence type="predicted"/>
<accession>A0A562IWD7</accession>
<sequence>MELRNRLWRGIQTVTVLSGLDPAVGAEPLRAALRRLHAADPTARVVCRLTGRPPYWTPVPGAEVDAWLERLVVDDPDVAGRPGEELVESLLRRPAGDLPFSVTVAGGRQAWRIDHVLADGSYALRHVVGALTRAAASGEVPIELLPTADAVRRPLLHSAWGMAREPKLATWRTALQRAAGGSSGGGRAVPATGTRTETALVIRSGAPGTVASLREWGEAHAPGVSTAVLVMTAARRALERHGVVPPETDTVVMFDCRRYLPRAATVEGNFVAALRLTDPSCRDPYRTAEQMASDVSLGLPLVSLLAATAGEALSPVRAALARSGARPAARGPVVLSHLGSLGHMRRLPWVSGGTPSLLAAAAPSDPTGITVITTEWGKALNASMTYGTGRAERDDVAAAATDLVTEPWALVAEATGR</sequence>
<name>A0A562IWD7_9ACTN</name>
<gene>
    <name evidence="1" type="ORF">JD78_03885</name>
</gene>
<evidence type="ECO:0000313" key="1">
    <source>
        <dbReference type="EMBL" id="TWH75329.1"/>
    </source>
</evidence>
<dbReference type="AlphaFoldDB" id="A0A562IWD7"/>
<dbReference type="OrthoDB" id="3204481at2"/>
<reference evidence="1 2" key="1">
    <citation type="submission" date="2019-07" db="EMBL/GenBank/DDBJ databases">
        <title>R&amp;d 2014.</title>
        <authorList>
            <person name="Klenk H.-P."/>
        </authorList>
    </citation>
    <scope>NUCLEOTIDE SEQUENCE [LARGE SCALE GENOMIC DNA]</scope>
    <source>
        <strain evidence="1 2">DSM 45764</strain>
    </source>
</reference>
<organism evidence="1 2">
    <name type="scientific">Modestobacter roseus</name>
    <dbReference type="NCBI Taxonomy" id="1181884"/>
    <lineage>
        <taxon>Bacteria</taxon>
        <taxon>Bacillati</taxon>
        <taxon>Actinomycetota</taxon>
        <taxon>Actinomycetes</taxon>
        <taxon>Geodermatophilales</taxon>
        <taxon>Geodermatophilaceae</taxon>
        <taxon>Modestobacter</taxon>
    </lineage>
</organism>
<evidence type="ECO:0000313" key="2">
    <source>
        <dbReference type="Proteomes" id="UP000321490"/>
    </source>
</evidence>
<comment type="caution">
    <text evidence="1">The sequence shown here is derived from an EMBL/GenBank/DDBJ whole genome shotgun (WGS) entry which is preliminary data.</text>
</comment>
<dbReference type="RefSeq" id="WP_153359289.1">
    <property type="nucleotide sequence ID" value="NZ_ML762487.1"/>
</dbReference>
<evidence type="ECO:0008006" key="3">
    <source>
        <dbReference type="Google" id="ProtNLM"/>
    </source>
</evidence>
<dbReference type="EMBL" id="VLKF01000001">
    <property type="protein sequence ID" value="TWH75329.1"/>
    <property type="molecule type" value="Genomic_DNA"/>
</dbReference>
<keyword evidence="2" id="KW-1185">Reference proteome</keyword>